<protein>
    <submittedName>
        <fullName evidence="2">Uncharacterized protein</fullName>
    </submittedName>
</protein>
<evidence type="ECO:0000313" key="3">
    <source>
        <dbReference type="Proteomes" id="UP000762676"/>
    </source>
</evidence>
<keyword evidence="3" id="KW-1185">Reference proteome</keyword>
<accession>A0AAV4IVU9</accession>
<feature type="region of interest" description="Disordered" evidence="1">
    <location>
        <begin position="122"/>
        <end position="151"/>
    </location>
</feature>
<dbReference type="Proteomes" id="UP000762676">
    <property type="component" value="Unassembled WGS sequence"/>
</dbReference>
<comment type="caution">
    <text evidence="2">The sequence shown here is derived from an EMBL/GenBank/DDBJ whole genome shotgun (WGS) entry which is preliminary data.</text>
</comment>
<name>A0AAV4IVU9_9GAST</name>
<evidence type="ECO:0000313" key="2">
    <source>
        <dbReference type="EMBL" id="GFS13538.1"/>
    </source>
</evidence>
<gene>
    <name evidence="2" type="ORF">ElyMa_001399300</name>
</gene>
<reference evidence="2 3" key="1">
    <citation type="journal article" date="2021" name="Elife">
        <title>Chloroplast acquisition without the gene transfer in kleptoplastic sea slugs, Plakobranchus ocellatus.</title>
        <authorList>
            <person name="Maeda T."/>
            <person name="Takahashi S."/>
            <person name="Yoshida T."/>
            <person name="Shimamura S."/>
            <person name="Takaki Y."/>
            <person name="Nagai Y."/>
            <person name="Toyoda A."/>
            <person name="Suzuki Y."/>
            <person name="Arimoto A."/>
            <person name="Ishii H."/>
            <person name="Satoh N."/>
            <person name="Nishiyama T."/>
            <person name="Hasebe M."/>
            <person name="Maruyama T."/>
            <person name="Minagawa J."/>
            <person name="Obokata J."/>
            <person name="Shigenobu S."/>
        </authorList>
    </citation>
    <scope>NUCLEOTIDE SEQUENCE [LARGE SCALE GENOMIC DNA]</scope>
</reference>
<evidence type="ECO:0000256" key="1">
    <source>
        <dbReference type="SAM" id="MobiDB-lite"/>
    </source>
</evidence>
<proteinExistence type="predicted"/>
<dbReference type="AlphaFoldDB" id="A0AAV4IVU9"/>
<dbReference type="EMBL" id="BMAT01002771">
    <property type="protein sequence ID" value="GFS13538.1"/>
    <property type="molecule type" value="Genomic_DNA"/>
</dbReference>
<organism evidence="2 3">
    <name type="scientific">Elysia marginata</name>
    <dbReference type="NCBI Taxonomy" id="1093978"/>
    <lineage>
        <taxon>Eukaryota</taxon>
        <taxon>Metazoa</taxon>
        <taxon>Spiralia</taxon>
        <taxon>Lophotrochozoa</taxon>
        <taxon>Mollusca</taxon>
        <taxon>Gastropoda</taxon>
        <taxon>Heterobranchia</taxon>
        <taxon>Euthyneura</taxon>
        <taxon>Panpulmonata</taxon>
        <taxon>Sacoglossa</taxon>
        <taxon>Placobranchoidea</taxon>
        <taxon>Plakobranchidae</taxon>
        <taxon>Elysia</taxon>
    </lineage>
</organism>
<sequence>MSDSDNKNPAKEPVHTYKDDIIYQTVKGNHKRSPFVSCDHQIVNMGAGIIRNIEKNEKLVTSDLRRSQAVLMAKLERLHKVQDSINAGGDSDLDGRVSQRRFSVPLADLHRIPSPTRKAVKSYYKRGSSGSEDDVDGVDLPRRLSNASSPRREITMIGESSPGTATPDMKEARRLSFVAQEETSKKALQKLDALVAEHKRRATIASGATGLLPSASDLARLKEIAKRSFSIEEEHQ</sequence>